<evidence type="ECO:0000313" key="8">
    <source>
        <dbReference type="EMBL" id="MFC5566781.1"/>
    </source>
</evidence>
<dbReference type="InterPro" id="IPR051788">
    <property type="entry name" value="MFS_Transporter"/>
</dbReference>
<feature type="transmembrane region" description="Helical" evidence="7">
    <location>
        <begin position="58"/>
        <end position="82"/>
    </location>
</feature>
<comment type="similarity">
    <text evidence="2">Belongs to the major facilitator superfamily.</text>
</comment>
<sequence>MTSACNVPSDGAAPAGFASRLFASGALSFFLLGMLPALFGVALPVWSQAFGLAPGQGGTLIATYNAGAALAVAAGVLGLPGLAMRPALVAVTLGATGLALGATWGLLLTGALVAGLGFGILAAAVNRRFLTDFGPRGPGMVSLVNAIFGLGAILSPLLFLAMGGAPQAVFWTVAALSALALALSGPEPFRTAAPGLPPLSPRLLLLLLLFGAVVIESALIGLGASALVDLGFSETSTARLVSAFFLAFVAGRMALAAVSHRLPPDLMFLGGVAGATAGAALAILSPAWGFVLSGAFAAVCFPAFFVWATRLLGPDPRMGAAILASGLLAGTLGPVALRPILGSVGEEGLFWILSVFGTLLTAVVALVLPRARRLHPR</sequence>
<feature type="transmembrane region" description="Helical" evidence="7">
    <location>
        <begin position="165"/>
        <end position="183"/>
    </location>
</feature>
<feature type="transmembrane region" description="Helical" evidence="7">
    <location>
        <begin position="349"/>
        <end position="368"/>
    </location>
</feature>
<evidence type="ECO:0000256" key="3">
    <source>
        <dbReference type="ARBA" id="ARBA00022448"/>
    </source>
</evidence>
<evidence type="ECO:0000313" key="9">
    <source>
        <dbReference type="Proteomes" id="UP001596056"/>
    </source>
</evidence>
<evidence type="ECO:0000256" key="5">
    <source>
        <dbReference type="ARBA" id="ARBA00022989"/>
    </source>
</evidence>
<evidence type="ECO:0000256" key="7">
    <source>
        <dbReference type="SAM" id="Phobius"/>
    </source>
</evidence>
<gene>
    <name evidence="8" type="ORF">ACFPOC_10190</name>
</gene>
<accession>A0ABW0SD34</accession>
<protein>
    <submittedName>
        <fullName evidence="8">MFS transporter</fullName>
    </submittedName>
</protein>
<dbReference type="PANTHER" id="PTHR23514">
    <property type="entry name" value="BYPASS OF STOP CODON PROTEIN 6"/>
    <property type="match status" value="1"/>
</dbReference>
<feature type="transmembrane region" description="Helical" evidence="7">
    <location>
        <begin position="102"/>
        <end position="125"/>
    </location>
</feature>
<evidence type="ECO:0000256" key="4">
    <source>
        <dbReference type="ARBA" id="ARBA00022692"/>
    </source>
</evidence>
<feature type="transmembrane region" description="Helical" evidence="7">
    <location>
        <begin position="320"/>
        <end position="337"/>
    </location>
</feature>
<dbReference type="PANTHER" id="PTHR23514:SF3">
    <property type="entry name" value="BYPASS OF STOP CODON PROTEIN 6"/>
    <property type="match status" value="1"/>
</dbReference>
<dbReference type="EMBL" id="JBHSNA010000007">
    <property type="protein sequence ID" value="MFC5566781.1"/>
    <property type="molecule type" value="Genomic_DNA"/>
</dbReference>
<name>A0ABW0SD34_9RHOB</name>
<keyword evidence="4 7" id="KW-0812">Transmembrane</keyword>
<dbReference type="SUPFAM" id="SSF103473">
    <property type="entry name" value="MFS general substrate transporter"/>
    <property type="match status" value="1"/>
</dbReference>
<dbReference type="Proteomes" id="UP001596056">
    <property type="component" value="Unassembled WGS sequence"/>
</dbReference>
<feature type="transmembrane region" description="Helical" evidence="7">
    <location>
        <begin position="290"/>
        <end position="308"/>
    </location>
</feature>
<evidence type="ECO:0000256" key="6">
    <source>
        <dbReference type="ARBA" id="ARBA00023136"/>
    </source>
</evidence>
<keyword evidence="5 7" id="KW-1133">Transmembrane helix</keyword>
<reference evidence="9" key="1">
    <citation type="journal article" date="2019" name="Int. J. Syst. Evol. Microbiol.">
        <title>The Global Catalogue of Microorganisms (GCM) 10K type strain sequencing project: providing services to taxonomists for standard genome sequencing and annotation.</title>
        <authorList>
            <consortium name="The Broad Institute Genomics Platform"/>
            <consortium name="The Broad Institute Genome Sequencing Center for Infectious Disease"/>
            <person name="Wu L."/>
            <person name="Ma J."/>
        </authorList>
    </citation>
    <scope>NUCLEOTIDE SEQUENCE [LARGE SCALE GENOMIC DNA]</scope>
    <source>
        <strain evidence="9">KACC 11588</strain>
    </source>
</reference>
<keyword evidence="3" id="KW-0813">Transport</keyword>
<dbReference type="RefSeq" id="WP_245218806.1">
    <property type="nucleotide sequence ID" value="NZ_JAGGJP010000010.1"/>
</dbReference>
<feature type="transmembrane region" description="Helical" evidence="7">
    <location>
        <begin position="137"/>
        <end position="159"/>
    </location>
</feature>
<proteinExistence type="inferred from homology"/>
<comment type="caution">
    <text evidence="8">The sequence shown here is derived from an EMBL/GenBank/DDBJ whole genome shotgun (WGS) entry which is preliminary data.</text>
</comment>
<dbReference type="InterPro" id="IPR036259">
    <property type="entry name" value="MFS_trans_sf"/>
</dbReference>
<evidence type="ECO:0000256" key="2">
    <source>
        <dbReference type="ARBA" id="ARBA00008335"/>
    </source>
</evidence>
<dbReference type="Gene3D" id="1.20.1250.20">
    <property type="entry name" value="MFS general substrate transporter like domains"/>
    <property type="match status" value="1"/>
</dbReference>
<feature type="transmembrane region" description="Helical" evidence="7">
    <location>
        <begin position="203"/>
        <end position="228"/>
    </location>
</feature>
<feature type="transmembrane region" description="Helical" evidence="7">
    <location>
        <begin position="26"/>
        <end position="46"/>
    </location>
</feature>
<organism evidence="8 9">
    <name type="scientific">Rubellimicrobium aerolatum</name>
    <dbReference type="NCBI Taxonomy" id="490979"/>
    <lineage>
        <taxon>Bacteria</taxon>
        <taxon>Pseudomonadati</taxon>
        <taxon>Pseudomonadota</taxon>
        <taxon>Alphaproteobacteria</taxon>
        <taxon>Rhodobacterales</taxon>
        <taxon>Roseobacteraceae</taxon>
        <taxon>Rubellimicrobium</taxon>
    </lineage>
</organism>
<evidence type="ECO:0000256" key="1">
    <source>
        <dbReference type="ARBA" id="ARBA00004127"/>
    </source>
</evidence>
<keyword evidence="9" id="KW-1185">Reference proteome</keyword>
<feature type="transmembrane region" description="Helical" evidence="7">
    <location>
        <begin position="240"/>
        <end position="259"/>
    </location>
</feature>
<keyword evidence="6 7" id="KW-0472">Membrane</keyword>
<dbReference type="InterPro" id="IPR011701">
    <property type="entry name" value="MFS"/>
</dbReference>
<dbReference type="Pfam" id="PF07690">
    <property type="entry name" value="MFS_1"/>
    <property type="match status" value="1"/>
</dbReference>
<comment type="subcellular location">
    <subcellularLocation>
        <location evidence="1">Endomembrane system</location>
        <topology evidence="1">Multi-pass membrane protein</topology>
    </subcellularLocation>
</comment>